<organism evidence="1 2">
    <name type="scientific">Blautia faecicola</name>
    <dbReference type="NCBI Taxonomy" id="2509240"/>
    <lineage>
        <taxon>Bacteria</taxon>
        <taxon>Bacillati</taxon>
        <taxon>Bacillota</taxon>
        <taxon>Clostridia</taxon>
        <taxon>Lachnospirales</taxon>
        <taxon>Lachnospiraceae</taxon>
        <taxon>Blautia</taxon>
    </lineage>
</organism>
<evidence type="ECO:0000313" key="1">
    <source>
        <dbReference type="EMBL" id="RXS76511.1"/>
    </source>
</evidence>
<dbReference type="PANTHER" id="PTHR42924:SF3">
    <property type="entry name" value="POLYMERASE_HISTIDINOL PHOSPHATASE N-TERMINAL DOMAIN-CONTAINING PROTEIN"/>
    <property type="match status" value="1"/>
</dbReference>
<dbReference type="Proteomes" id="UP000290106">
    <property type="component" value="Unassembled WGS sequence"/>
</dbReference>
<gene>
    <name evidence="1" type="ORF">ETP43_15730</name>
</gene>
<dbReference type="InterPro" id="IPR016195">
    <property type="entry name" value="Pol/histidinol_Pase-like"/>
</dbReference>
<dbReference type="PANTHER" id="PTHR42924">
    <property type="entry name" value="EXONUCLEASE"/>
    <property type="match status" value="1"/>
</dbReference>
<dbReference type="GO" id="GO:0035312">
    <property type="term" value="F:5'-3' DNA exonuclease activity"/>
    <property type="evidence" value="ECO:0007669"/>
    <property type="project" value="TreeGrafter"/>
</dbReference>
<dbReference type="SUPFAM" id="SSF89550">
    <property type="entry name" value="PHP domain-like"/>
    <property type="match status" value="1"/>
</dbReference>
<accession>A0A4Q1RL01</accession>
<proteinExistence type="predicted"/>
<dbReference type="OrthoDB" id="9801679at2"/>
<dbReference type="GO" id="GO:0004534">
    <property type="term" value="F:5'-3' RNA exonuclease activity"/>
    <property type="evidence" value="ECO:0007669"/>
    <property type="project" value="TreeGrafter"/>
</dbReference>
<dbReference type="Gene3D" id="3.20.20.140">
    <property type="entry name" value="Metal-dependent hydrolases"/>
    <property type="match status" value="1"/>
</dbReference>
<dbReference type="AlphaFoldDB" id="A0A4Q1RL01"/>
<reference evidence="1 2" key="1">
    <citation type="submission" date="2019-01" db="EMBL/GenBank/DDBJ databases">
        <title>Blautia sp. nov. KGMB01111 isolated human feces.</title>
        <authorList>
            <person name="Park J.-E."/>
            <person name="Kim J.-S."/>
            <person name="Park S.-H."/>
        </authorList>
    </citation>
    <scope>NUCLEOTIDE SEQUENCE [LARGE SCALE GENOMIC DNA]</scope>
    <source>
        <strain evidence="1 2">KGMB01111</strain>
    </source>
</reference>
<sequence>MKTTLEYYDIFPKILCTEREAEITIRPLGVHAAFDEKKKYRVKIIPMNETLLNCSDKGYEALDVQHCNGNLQFRYRFTQEEQYVVLLQIQEDGVWTNCCELRVYSVKPDYFKLRPYRGDMHCHTCRSDGKEGPAIVAANYRKSGFDFLSITDHGQYEPAQEAIRAFSDIPMSFQLFAGEEVHPPKNNCHTVHFGGTYSINQIFREDPEKYEREVDEIENKLEIPEGLNTREYASLLWVYRNIREAGGMAIMAHPCWIQDEAYHIRRDMYRYLLQTHPFDALELTCGQSLEENQLQISLWQQMREEGNVVPVVGSSDSHGTVNSPWFGLSKMIVLSEECTKDALIDAVKARRAVVLEQYPGEPLPRVYGENRALEFVLFLVTEYMPLHDELCFEEGRLMKAYACGDQEAGEELRRIGKRTDFLTEKYWAKEV</sequence>
<protein>
    <submittedName>
        <fullName evidence="1">PHP domain-containing protein</fullName>
    </submittedName>
</protein>
<dbReference type="RefSeq" id="WP_118618953.1">
    <property type="nucleotide sequence ID" value="NZ_SDKC01000001.1"/>
</dbReference>
<dbReference type="EMBL" id="SDKC01000001">
    <property type="protein sequence ID" value="RXS76511.1"/>
    <property type="molecule type" value="Genomic_DNA"/>
</dbReference>
<evidence type="ECO:0000313" key="2">
    <source>
        <dbReference type="Proteomes" id="UP000290106"/>
    </source>
</evidence>
<keyword evidence="2" id="KW-1185">Reference proteome</keyword>
<name>A0A4Q1RL01_9FIRM</name>
<comment type="caution">
    <text evidence="1">The sequence shown here is derived from an EMBL/GenBank/DDBJ whole genome shotgun (WGS) entry which is preliminary data.</text>
</comment>
<dbReference type="InterPro" id="IPR052018">
    <property type="entry name" value="PHP_domain"/>
</dbReference>